<dbReference type="Gene3D" id="3.30.1150.10">
    <property type="match status" value="2"/>
</dbReference>
<keyword evidence="8" id="KW-1133">Transmembrane helix</keyword>
<comment type="caution">
    <text evidence="12">The sequence shown here is derived from an EMBL/GenBank/DDBJ whole genome shotgun (WGS) entry which is preliminary data.</text>
</comment>
<dbReference type="Gene3D" id="2.20.110.10">
    <property type="entry name" value="Histone H3 K4-specific methyltransferase SET7/9 N-terminal domain"/>
    <property type="match status" value="1"/>
</dbReference>
<name>A0A327X0W5_LARAB</name>
<feature type="signal peptide" evidence="10">
    <location>
        <begin position="1"/>
        <end position="19"/>
    </location>
</feature>
<sequence>MKHGLYTLLLLALGFLASAQTVYKDFEVDSAARPIGGLPLLEKFITVNRRMPYTAEVDRTKGIVILSGVIEPNGTVSEIKTLRSLRPDCDREAIRLLGGFNAWKPALKAGQPVRQQFTYTIRFTPTVSQQSEPGALTIYYSKEGHQIGDEAQAVFKLMTPVDTLGLPNGNPVLSKRDGNKWHKTIEYRFEKKPFMHTNTDDPSLPDSIQSTILTIKDPVFKSLNGIIYSLYSDGTPISRLNYVDGKEEGESIYYFNNGLVKRVEERLQDGKIQEWTWYPNGQLQQLLVRADNAIKPEETEFIAQWDLKGNQLVKDGNGTAHLWSKHDNQWIQETGAIKDRHKEGIWSGRLKNGSLVYRESYQQGTCLSGVAYYGTDSVAYTNAWQTPEFKGGMKGLGNYLSMNIHYPPEAAKAQIEGKVFVSFVVCEDGSLCDYEVIRSVHPSVDQEALRVVKASNGKWTPGSVRGRKVRVKYNLPINFLLQ</sequence>
<dbReference type="SUPFAM" id="SSF82185">
    <property type="entry name" value="Histone H3 K4-specific methyltransferase SET7/9 N-terminal domain"/>
    <property type="match status" value="1"/>
</dbReference>
<dbReference type="GO" id="GO:0015031">
    <property type="term" value="P:protein transport"/>
    <property type="evidence" value="ECO:0007669"/>
    <property type="project" value="UniProtKB-KW"/>
</dbReference>
<keyword evidence="3" id="KW-0813">Transport</keyword>
<proteinExistence type="inferred from homology"/>
<dbReference type="PROSITE" id="PS52015">
    <property type="entry name" value="TONB_CTD"/>
    <property type="match status" value="1"/>
</dbReference>
<dbReference type="AlphaFoldDB" id="A0A327X0W5"/>
<accession>A0A327X0W5</accession>
<organism evidence="12 13">
    <name type="scientific">Larkinella arboricola</name>
    <dbReference type="NCBI Taxonomy" id="643671"/>
    <lineage>
        <taxon>Bacteria</taxon>
        <taxon>Pseudomonadati</taxon>
        <taxon>Bacteroidota</taxon>
        <taxon>Cytophagia</taxon>
        <taxon>Cytophagales</taxon>
        <taxon>Spirosomataceae</taxon>
        <taxon>Larkinella</taxon>
    </lineage>
</organism>
<evidence type="ECO:0000256" key="3">
    <source>
        <dbReference type="ARBA" id="ARBA00022448"/>
    </source>
</evidence>
<evidence type="ECO:0000256" key="5">
    <source>
        <dbReference type="ARBA" id="ARBA00022519"/>
    </source>
</evidence>
<dbReference type="InterPro" id="IPR006260">
    <property type="entry name" value="TonB/TolA_C"/>
</dbReference>
<dbReference type="InterPro" id="IPR051045">
    <property type="entry name" value="TonB-dependent_transducer"/>
</dbReference>
<evidence type="ECO:0000256" key="10">
    <source>
        <dbReference type="SAM" id="SignalP"/>
    </source>
</evidence>
<keyword evidence="7" id="KW-0653">Protein transport</keyword>
<keyword evidence="4" id="KW-1003">Cell membrane</keyword>
<gene>
    <name evidence="12" type="ORF">LX87_02831</name>
</gene>
<dbReference type="RefSeq" id="WP_111628873.1">
    <property type="nucleotide sequence ID" value="NZ_QLMC01000003.1"/>
</dbReference>
<evidence type="ECO:0000256" key="8">
    <source>
        <dbReference type="ARBA" id="ARBA00022989"/>
    </source>
</evidence>
<evidence type="ECO:0000256" key="4">
    <source>
        <dbReference type="ARBA" id="ARBA00022475"/>
    </source>
</evidence>
<reference evidence="12 13" key="1">
    <citation type="submission" date="2018-06" db="EMBL/GenBank/DDBJ databases">
        <title>Genomic Encyclopedia of Archaeal and Bacterial Type Strains, Phase II (KMG-II): from individual species to whole genera.</title>
        <authorList>
            <person name="Goeker M."/>
        </authorList>
    </citation>
    <scope>NUCLEOTIDE SEQUENCE [LARGE SCALE GENOMIC DNA]</scope>
    <source>
        <strain evidence="12 13">DSM 21851</strain>
    </source>
</reference>
<evidence type="ECO:0000256" key="2">
    <source>
        <dbReference type="ARBA" id="ARBA00006555"/>
    </source>
</evidence>
<comment type="subcellular location">
    <subcellularLocation>
        <location evidence="1">Cell inner membrane</location>
        <topology evidence="1">Single-pass membrane protein</topology>
        <orientation evidence="1">Periplasmic side</orientation>
    </subcellularLocation>
</comment>
<dbReference type="EMBL" id="QLMC01000003">
    <property type="protein sequence ID" value="RAJ97924.1"/>
    <property type="molecule type" value="Genomic_DNA"/>
</dbReference>
<feature type="chain" id="PRO_5016374448" evidence="10">
    <location>
        <begin position="20"/>
        <end position="482"/>
    </location>
</feature>
<dbReference type="OrthoDB" id="9812355at2"/>
<keyword evidence="9" id="KW-0472">Membrane</keyword>
<dbReference type="PANTHER" id="PTHR33446">
    <property type="entry name" value="PROTEIN TONB-RELATED"/>
    <property type="match status" value="1"/>
</dbReference>
<evidence type="ECO:0000313" key="12">
    <source>
        <dbReference type="EMBL" id="RAJ97924.1"/>
    </source>
</evidence>
<dbReference type="PANTHER" id="PTHR33446:SF2">
    <property type="entry name" value="PROTEIN TONB"/>
    <property type="match status" value="1"/>
</dbReference>
<keyword evidence="6" id="KW-0812">Transmembrane</keyword>
<dbReference type="Pfam" id="PF03544">
    <property type="entry name" value="TonB_C"/>
    <property type="match status" value="2"/>
</dbReference>
<keyword evidence="13" id="KW-1185">Reference proteome</keyword>
<dbReference type="GO" id="GO:0055085">
    <property type="term" value="P:transmembrane transport"/>
    <property type="evidence" value="ECO:0007669"/>
    <property type="project" value="InterPro"/>
</dbReference>
<keyword evidence="5" id="KW-0997">Cell inner membrane</keyword>
<feature type="domain" description="TonB C-terminal" evidence="11">
    <location>
        <begin position="391"/>
        <end position="482"/>
    </location>
</feature>
<dbReference type="NCBIfam" id="TIGR01352">
    <property type="entry name" value="tonB_Cterm"/>
    <property type="match status" value="1"/>
</dbReference>
<dbReference type="Proteomes" id="UP000248790">
    <property type="component" value="Unassembled WGS sequence"/>
</dbReference>
<keyword evidence="10" id="KW-0732">Signal</keyword>
<dbReference type="SUPFAM" id="SSF74653">
    <property type="entry name" value="TolA/TonB C-terminal domain"/>
    <property type="match status" value="2"/>
</dbReference>
<protein>
    <submittedName>
        <fullName evidence="12">TonB family protein</fullName>
    </submittedName>
</protein>
<dbReference type="GO" id="GO:0098797">
    <property type="term" value="C:plasma membrane protein complex"/>
    <property type="evidence" value="ECO:0007669"/>
    <property type="project" value="TreeGrafter"/>
</dbReference>
<evidence type="ECO:0000256" key="7">
    <source>
        <dbReference type="ARBA" id="ARBA00022927"/>
    </source>
</evidence>
<evidence type="ECO:0000256" key="1">
    <source>
        <dbReference type="ARBA" id="ARBA00004383"/>
    </source>
</evidence>
<evidence type="ECO:0000256" key="6">
    <source>
        <dbReference type="ARBA" id="ARBA00022692"/>
    </source>
</evidence>
<dbReference type="GO" id="GO:0031992">
    <property type="term" value="F:energy transducer activity"/>
    <property type="evidence" value="ECO:0007669"/>
    <property type="project" value="TreeGrafter"/>
</dbReference>
<evidence type="ECO:0000259" key="11">
    <source>
        <dbReference type="PROSITE" id="PS52015"/>
    </source>
</evidence>
<evidence type="ECO:0000313" key="13">
    <source>
        <dbReference type="Proteomes" id="UP000248790"/>
    </source>
</evidence>
<evidence type="ECO:0000256" key="9">
    <source>
        <dbReference type="ARBA" id="ARBA00023136"/>
    </source>
</evidence>
<dbReference type="InterPro" id="IPR037682">
    <property type="entry name" value="TonB_C"/>
</dbReference>
<comment type="similarity">
    <text evidence="2">Belongs to the TonB family.</text>
</comment>